<dbReference type="PROSITE" id="PS51359">
    <property type="entry name" value="COX5B_2"/>
    <property type="match status" value="1"/>
</dbReference>
<dbReference type="FunFam" id="2.60.11.10:FF:000003">
    <property type="entry name" value="Cytochrome c oxidase subunit IV"/>
    <property type="match status" value="1"/>
</dbReference>
<dbReference type="CDD" id="cd00924">
    <property type="entry name" value="Cyt_c_Oxidase_Vb"/>
    <property type="match status" value="1"/>
</dbReference>
<dbReference type="AlphaFoldDB" id="A0A9P6T9Q8"/>
<reference evidence="12" key="1">
    <citation type="submission" date="2013-11" db="EMBL/GenBank/DDBJ databases">
        <title>Genome sequence of the fusiform rust pathogen reveals effectors for host alternation and coevolution with pine.</title>
        <authorList>
            <consortium name="DOE Joint Genome Institute"/>
            <person name="Smith K."/>
            <person name="Pendleton A."/>
            <person name="Kubisiak T."/>
            <person name="Anderson C."/>
            <person name="Salamov A."/>
            <person name="Aerts A."/>
            <person name="Riley R."/>
            <person name="Clum A."/>
            <person name="Lindquist E."/>
            <person name="Ence D."/>
            <person name="Campbell M."/>
            <person name="Kronenberg Z."/>
            <person name="Feau N."/>
            <person name="Dhillon B."/>
            <person name="Hamelin R."/>
            <person name="Burleigh J."/>
            <person name="Smith J."/>
            <person name="Yandell M."/>
            <person name="Nelson C."/>
            <person name="Grigoriev I."/>
            <person name="Davis J."/>
        </authorList>
    </citation>
    <scope>NUCLEOTIDE SEQUENCE</scope>
    <source>
        <strain evidence="12">G11</strain>
    </source>
</reference>
<sequence length="186" mass="20616">MSLPALITRQSGRALTSLRANPRLFTSSSIACGADHHDHHEPRPPIILGPGAKPGTVPTDLEQATGIERYEILARMEGHEPFDNKPLAVPHMGTLTNPVKVFSLERTRIVGCTGFPVDSHDTIYMKVSDSRPRRCHECGCAYQIDYHGEPDAPHPKLSVLHEYPGEKPRLKWGWADMTTHTGGNQR</sequence>
<name>A0A9P6T9Q8_9BASI</name>
<organism evidence="12 13">
    <name type="scientific">Cronartium quercuum f. sp. fusiforme G11</name>
    <dbReference type="NCBI Taxonomy" id="708437"/>
    <lineage>
        <taxon>Eukaryota</taxon>
        <taxon>Fungi</taxon>
        <taxon>Dikarya</taxon>
        <taxon>Basidiomycota</taxon>
        <taxon>Pucciniomycotina</taxon>
        <taxon>Pucciniomycetes</taxon>
        <taxon>Pucciniales</taxon>
        <taxon>Coleosporiaceae</taxon>
        <taxon>Cronartium</taxon>
    </lineage>
</organism>
<evidence type="ECO:0000256" key="7">
    <source>
        <dbReference type="ARBA" id="ARBA00023128"/>
    </source>
</evidence>
<comment type="similarity">
    <text evidence="2">Belongs to the cytochrome c oxidase subunit 5B family.</text>
</comment>
<feature type="binding site" evidence="11">
    <location>
        <position position="138"/>
    </location>
    <ligand>
        <name>Zn(2+)</name>
        <dbReference type="ChEBI" id="CHEBI:29105"/>
    </ligand>
</feature>
<proteinExistence type="inferred from homology"/>
<evidence type="ECO:0000256" key="11">
    <source>
        <dbReference type="PIRSR" id="PIRSR602124-2"/>
    </source>
</evidence>
<dbReference type="EMBL" id="MU167309">
    <property type="protein sequence ID" value="KAG0143844.1"/>
    <property type="molecule type" value="Genomic_DNA"/>
</dbReference>
<evidence type="ECO:0000256" key="2">
    <source>
        <dbReference type="ARBA" id="ARBA00010292"/>
    </source>
</evidence>
<accession>A0A9P6T9Q8</accession>
<dbReference type="OrthoDB" id="10249250at2759"/>
<comment type="subcellular location">
    <subcellularLocation>
        <location evidence="1">Mitochondrion inner membrane</location>
        <topology evidence="1">Peripheral membrane protein</topology>
        <orientation evidence="1">Matrix side</orientation>
    </subcellularLocation>
</comment>
<evidence type="ECO:0000313" key="12">
    <source>
        <dbReference type="EMBL" id="KAG0143844.1"/>
    </source>
</evidence>
<keyword evidence="4" id="KW-0999">Mitochondrion inner membrane</keyword>
<feature type="binding site" evidence="11">
    <location>
        <position position="135"/>
    </location>
    <ligand>
        <name>Zn(2+)</name>
        <dbReference type="ChEBI" id="CHEBI:29105"/>
    </ligand>
</feature>
<dbReference type="GO" id="GO:0006123">
    <property type="term" value="P:mitochondrial electron transport, cytochrome c to oxygen"/>
    <property type="evidence" value="ECO:0007669"/>
    <property type="project" value="InterPro"/>
</dbReference>
<evidence type="ECO:0000256" key="6">
    <source>
        <dbReference type="ARBA" id="ARBA00022946"/>
    </source>
</evidence>
<keyword evidence="5 11" id="KW-0862">Zinc</keyword>
<dbReference type="GO" id="GO:0046872">
    <property type="term" value="F:metal ion binding"/>
    <property type="evidence" value="ECO:0007669"/>
    <property type="project" value="UniProtKB-KW"/>
</dbReference>
<keyword evidence="3 11" id="KW-0479">Metal-binding</keyword>
<dbReference type="GO" id="GO:0005743">
    <property type="term" value="C:mitochondrial inner membrane"/>
    <property type="evidence" value="ECO:0007669"/>
    <property type="project" value="UniProtKB-SubCell"/>
</dbReference>
<evidence type="ECO:0000256" key="1">
    <source>
        <dbReference type="ARBA" id="ARBA00004443"/>
    </source>
</evidence>
<evidence type="ECO:0000313" key="13">
    <source>
        <dbReference type="Proteomes" id="UP000886653"/>
    </source>
</evidence>
<keyword evidence="8" id="KW-0472">Membrane</keyword>
<evidence type="ECO:0000256" key="5">
    <source>
        <dbReference type="ARBA" id="ARBA00022833"/>
    </source>
</evidence>
<feature type="binding site" evidence="11">
    <location>
        <position position="112"/>
    </location>
    <ligand>
        <name>Zn(2+)</name>
        <dbReference type="ChEBI" id="CHEBI:29105"/>
    </ligand>
</feature>
<keyword evidence="6" id="KW-0809">Transit peptide</keyword>
<protein>
    <recommendedName>
        <fullName evidence="10">Cytochrome c oxidase subunit 4, mitochondrial</fullName>
    </recommendedName>
    <alternativeName>
        <fullName evidence="9">Cytochrome c oxidase polypeptide IV</fullName>
    </alternativeName>
</protein>
<dbReference type="InterPro" id="IPR036972">
    <property type="entry name" value="Cyt_c_oxidase_su5b_sf"/>
</dbReference>
<dbReference type="Pfam" id="PF01215">
    <property type="entry name" value="COX5B"/>
    <property type="match status" value="1"/>
</dbReference>
<dbReference type="PANTHER" id="PTHR10122">
    <property type="entry name" value="CYTOCHROME C OXIDASE SUBUNIT 5B, MITOCHONDRIAL"/>
    <property type="match status" value="1"/>
</dbReference>
<dbReference type="Proteomes" id="UP000886653">
    <property type="component" value="Unassembled WGS sequence"/>
</dbReference>
<dbReference type="InterPro" id="IPR002124">
    <property type="entry name" value="Cyt_c_oxidase_su5b"/>
</dbReference>
<comment type="caution">
    <text evidence="12">The sequence shown here is derived from an EMBL/GenBank/DDBJ whole genome shotgun (WGS) entry which is preliminary data.</text>
</comment>
<evidence type="ECO:0000256" key="9">
    <source>
        <dbReference type="ARBA" id="ARBA00031366"/>
    </source>
</evidence>
<dbReference type="GO" id="GO:0045277">
    <property type="term" value="C:respiratory chain complex IV"/>
    <property type="evidence" value="ECO:0007669"/>
    <property type="project" value="InterPro"/>
</dbReference>
<dbReference type="Gene3D" id="2.60.11.10">
    <property type="entry name" value="Cytochrome c oxidase, subunit Vb"/>
    <property type="match status" value="1"/>
</dbReference>
<gene>
    <name evidence="12" type="ORF">CROQUDRAFT_660734</name>
</gene>
<evidence type="ECO:0000256" key="4">
    <source>
        <dbReference type="ARBA" id="ARBA00022792"/>
    </source>
</evidence>
<keyword evidence="7" id="KW-0496">Mitochondrion</keyword>
<dbReference type="SUPFAM" id="SSF57802">
    <property type="entry name" value="Rubredoxin-like"/>
    <property type="match status" value="1"/>
</dbReference>
<evidence type="ECO:0000256" key="10">
    <source>
        <dbReference type="ARBA" id="ARBA00070613"/>
    </source>
</evidence>
<evidence type="ECO:0000256" key="8">
    <source>
        <dbReference type="ARBA" id="ARBA00023136"/>
    </source>
</evidence>
<evidence type="ECO:0000256" key="3">
    <source>
        <dbReference type="ARBA" id="ARBA00022723"/>
    </source>
</evidence>
<keyword evidence="13" id="KW-1185">Reference proteome</keyword>
<dbReference type="PANTHER" id="PTHR10122:SF0">
    <property type="entry name" value="CYTOCHROME C OXIDASE SUBUNIT 5B, ISOFORM A-RELATED"/>
    <property type="match status" value="1"/>
</dbReference>
<feature type="binding site" evidence="11">
    <location>
        <position position="120"/>
    </location>
    <ligand>
        <name>Zn(2+)</name>
        <dbReference type="ChEBI" id="CHEBI:29105"/>
    </ligand>
</feature>